<reference evidence="4" key="2">
    <citation type="submission" date="2005-04" db="EMBL/GenBank/DDBJ databases">
        <authorList>
            <person name="Buell C.R."/>
            <person name="Wing R.A."/>
            <person name="McCombie W.A."/>
            <person name="Ouyang S."/>
        </authorList>
    </citation>
    <scope>NUCLEOTIDE SEQUENCE</scope>
</reference>
<dbReference type="GO" id="GO:0004190">
    <property type="term" value="F:aspartic-type endopeptidase activity"/>
    <property type="evidence" value="ECO:0007669"/>
    <property type="project" value="InterPro"/>
</dbReference>
<feature type="domain" description="CCHC-type" evidence="3">
    <location>
        <begin position="365"/>
        <end position="380"/>
    </location>
</feature>
<keyword evidence="1" id="KW-0862">Zinc</keyword>
<feature type="region of interest" description="Disordered" evidence="2">
    <location>
        <begin position="76"/>
        <end position="121"/>
    </location>
</feature>
<keyword evidence="1" id="KW-0863">Zinc-finger</keyword>
<reference evidence="4" key="1">
    <citation type="journal article" date="2005" name="BMC Biol.">
        <title>The sequence of rice chromosomes 11 and 12, rich in disease resistance genes and recent gene duplications.</title>
        <authorList>
            <consortium name="The rice chromosomes 11 and 12 sequencing consortia"/>
        </authorList>
    </citation>
    <scope>NUCLEOTIDE SEQUENCE [LARGE SCALE GENOMIC DNA]</scope>
</reference>
<dbReference type="CDD" id="cd00303">
    <property type="entry name" value="retropepsin_like"/>
    <property type="match status" value="1"/>
</dbReference>
<evidence type="ECO:0000256" key="2">
    <source>
        <dbReference type="SAM" id="MobiDB-lite"/>
    </source>
</evidence>
<dbReference type="PANTHER" id="PTHR15503:SF44">
    <property type="entry name" value="CCHC-TYPE DOMAIN-CONTAINING PROTEIN"/>
    <property type="match status" value="1"/>
</dbReference>
<dbReference type="InterPro" id="IPR021109">
    <property type="entry name" value="Peptidase_aspartic_dom_sf"/>
</dbReference>
<feature type="region of interest" description="Disordered" evidence="2">
    <location>
        <begin position="315"/>
        <end position="362"/>
    </location>
</feature>
<evidence type="ECO:0000256" key="1">
    <source>
        <dbReference type="PROSITE-ProRule" id="PRU00047"/>
    </source>
</evidence>
<name>Q2QS61_ORYSJ</name>
<feature type="compositionally biased region" description="Pro residues" evidence="2">
    <location>
        <begin position="107"/>
        <end position="117"/>
    </location>
</feature>
<keyword evidence="1" id="KW-0479">Metal-binding</keyword>
<organism evidence="4">
    <name type="scientific">Oryza sativa subsp. japonica</name>
    <name type="common">Rice</name>
    <dbReference type="NCBI Taxonomy" id="39947"/>
    <lineage>
        <taxon>Eukaryota</taxon>
        <taxon>Viridiplantae</taxon>
        <taxon>Streptophyta</taxon>
        <taxon>Embryophyta</taxon>
        <taxon>Tracheophyta</taxon>
        <taxon>Spermatophyta</taxon>
        <taxon>Magnoliopsida</taxon>
        <taxon>Liliopsida</taxon>
        <taxon>Poales</taxon>
        <taxon>Poaceae</taxon>
        <taxon>BOP clade</taxon>
        <taxon>Oryzoideae</taxon>
        <taxon>Oryzeae</taxon>
        <taxon>Oryzinae</taxon>
        <taxon>Oryza</taxon>
        <taxon>Oryza sativa</taxon>
    </lineage>
</organism>
<dbReference type="PROSITE" id="PS00141">
    <property type="entry name" value="ASP_PROTEASE"/>
    <property type="match status" value="1"/>
</dbReference>
<dbReference type="Gene3D" id="2.40.70.10">
    <property type="entry name" value="Acid Proteases"/>
    <property type="match status" value="1"/>
</dbReference>
<evidence type="ECO:0000259" key="3">
    <source>
        <dbReference type="PROSITE" id="PS50158"/>
    </source>
</evidence>
<dbReference type="PANTHER" id="PTHR15503">
    <property type="entry name" value="LDOC1 RELATED"/>
    <property type="match status" value="1"/>
</dbReference>
<dbReference type="GO" id="GO:0008270">
    <property type="term" value="F:zinc ion binding"/>
    <property type="evidence" value="ECO:0007669"/>
    <property type="project" value="UniProtKB-KW"/>
</dbReference>
<dbReference type="GO" id="GO:0006508">
    <property type="term" value="P:proteolysis"/>
    <property type="evidence" value="ECO:0007669"/>
    <property type="project" value="InterPro"/>
</dbReference>
<dbReference type="InterPro" id="IPR005162">
    <property type="entry name" value="Retrotrans_gag_dom"/>
</dbReference>
<reference evidence="4" key="3">
    <citation type="submission" date="2006-01" db="EMBL/GenBank/DDBJ databases">
        <authorList>
            <person name="Buell R."/>
        </authorList>
    </citation>
    <scope>NUCLEOTIDE SEQUENCE</scope>
</reference>
<dbReference type="EMBL" id="DP000011">
    <property type="protein sequence ID" value="ABA98317.1"/>
    <property type="molecule type" value="Genomic_DNA"/>
</dbReference>
<dbReference type="SUPFAM" id="SSF50630">
    <property type="entry name" value="Acid proteases"/>
    <property type="match status" value="1"/>
</dbReference>
<protein>
    <submittedName>
        <fullName evidence="4">Retrotransposon protein, putative, Ty3-gypsy subclass</fullName>
    </submittedName>
</protein>
<dbReference type="PROSITE" id="PS50158">
    <property type="entry name" value="ZF_CCHC"/>
    <property type="match status" value="1"/>
</dbReference>
<dbReference type="Gene3D" id="4.10.60.10">
    <property type="entry name" value="Zinc finger, CCHC-type"/>
    <property type="match status" value="1"/>
</dbReference>
<dbReference type="InterPro" id="IPR001969">
    <property type="entry name" value="Aspartic_peptidase_AS"/>
</dbReference>
<dbReference type="InterPro" id="IPR032567">
    <property type="entry name" value="RTL1-rel"/>
</dbReference>
<sequence length="583" mass="63402">MARLRDRHSYTFRSTAYRFHPRRADDDDFSTFHPTAGENDTTFSHICAVMKGMDRMHSDLDKASKALNDGKLENAQLRGLPAPGGVRIRTTPGKTTTAPVRTQLAPRNPPPPAPSASPAPLAAPALAPAPVSAPVSALSFAPASAFRGPASGNGGLFTCGWSTPGMAAAQRVRAAVAKNAPMVDTPTAPPAMKVAFATHQLQGPASAWWDNHVATRPPGTEVTWVKFCRSFKKAQVPDGVVAQKKRKFRALNQGNRTVTEYLHEFNRLARYASEDVRTDAEKQEKFLSGLDDELTNQLISGDYADFEKLHHPYSSGNFHQGASGCQNHQGGQPNRSAAPRLPMAPAQPTPPTQAKKETRAKPGSCYNCGEHGHFADKCPKPRRAGPRFSQARVNHASAEEAQVAPEVVLGTFPVNSIPATVLFDSGATHSFISKRFLGIHGVRKEELSTPMRVHTPGNSSTTVSYSPSVLIEIHKSQFLANLILLESKDLHVILGMDWLTKFKGVIDCANRTVTLINEKGETVVYKSPVSPKQGISLNQIKVENPVVTEEKSLRKLEGIPIICEYPEVFPDVTPRFSFGIKNH</sequence>
<dbReference type="AlphaFoldDB" id="Q2QS61"/>
<dbReference type="InterPro" id="IPR001878">
    <property type="entry name" value="Znf_CCHC"/>
</dbReference>
<dbReference type="SUPFAM" id="SSF57756">
    <property type="entry name" value="Retrovirus zinc finger-like domains"/>
    <property type="match status" value="1"/>
</dbReference>
<dbReference type="SMART" id="SM00343">
    <property type="entry name" value="ZnF_C2HC"/>
    <property type="match status" value="1"/>
</dbReference>
<accession>Q2QS61</accession>
<feature type="compositionally biased region" description="Polar residues" evidence="2">
    <location>
        <begin position="315"/>
        <end position="335"/>
    </location>
</feature>
<gene>
    <name evidence="4" type="ordered locus">LOC_Os12g25220</name>
</gene>
<dbReference type="Pfam" id="PF08284">
    <property type="entry name" value="RVP_2"/>
    <property type="match status" value="1"/>
</dbReference>
<dbReference type="Pfam" id="PF03732">
    <property type="entry name" value="Retrotrans_gag"/>
    <property type="match status" value="1"/>
</dbReference>
<proteinExistence type="predicted"/>
<dbReference type="Pfam" id="PF00098">
    <property type="entry name" value="zf-CCHC"/>
    <property type="match status" value="1"/>
</dbReference>
<evidence type="ECO:0000313" key="4">
    <source>
        <dbReference type="EMBL" id="ABA98317.1"/>
    </source>
</evidence>
<dbReference type="InterPro" id="IPR036875">
    <property type="entry name" value="Znf_CCHC_sf"/>
</dbReference>
<dbReference type="GO" id="GO:0003676">
    <property type="term" value="F:nucleic acid binding"/>
    <property type="evidence" value="ECO:0007669"/>
    <property type="project" value="InterPro"/>
</dbReference>